<dbReference type="InterPro" id="IPR009057">
    <property type="entry name" value="Homeodomain-like_sf"/>
</dbReference>
<dbReference type="Gene3D" id="1.10.357.10">
    <property type="entry name" value="Tetracycline Repressor, domain 2"/>
    <property type="match status" value="1"/>
</dbReference>
<accession>A0A376AIX1</accession>
<reference evidence="7" key="1">
    <citation type="submission" date="2018-07" db="EMBL/GenBank/DDBJ databases">
        <authorList>
            <person name="Peiro R."/>
            <person name="Begona"/>
            <person name="Cbmso G."/>
            <person name="Lopez M."/>
            <person name="Gonzalez S."/>
        </authorList>
    </citation>
    <scope>NUCLEOTIDE SEQUENCE [LARGE SCALE GENOMIC DNA]</scope>
</reference>
<evidence type="ECO:0000256" key="4">
    <source>
        <dbReference type="PROSITE-ProRule" id="PRU00335"/>
    </source>
</evidence>
<dbReference type="Proteomes" id="UP000254764">
    <property type="component" value="Unassembled WGS sequence"/>
</dbReference>
<name>A0A376AIX1_9HYPH</name>
<feature type="DNA-binding region" description="H-T-H motif" evidence="4">
    <location>
        <begin position="29"/>
        <end position="48"/>
    </location>
</feature>
<evidence type="ECO:0000256" key="1">
    <source>
        <dbReference type="ARBA" id="ARBA00023015"/>
    </source>
</evidence>
<proteinExistence type="predicted"/>
<keyword evidence="1" id="KW-0805">Transcription regulation</keyword>
<protein>
    <recommendedName>
        <fullName evidence="5">HTH tetR-type domain-containing protein</fullName>
    </recommendedName>
</protein>
<dbReference type="InterPro" id="IPR036271">
    <property type="entry name" value="Tet_transcr_reg_TetR-rel_C_sf"/>
</dbReference>
<dbReference type="GO" id="GO:0003700">
    <property type="term" value="F:DNA-binding transcription factor activity"/>
    <property type="evidence" value="ECO:0007669"/>
    <property type="project" value="TreeGrafter"/>
</dbReference>
<dbReference type="SUPFAM" id="SSF48498">
    <property type="entry name" value="Tetracyclin repressor-like, C-terminal domain"/>
    <property type="match status" value="1"/>
</dbReference>
<dbReference type="PANTHER" id="PTHR30055:SF234">
    <property type="entry name" value="HTH-TYPE TRANSCRIPTIONAL REGULATOR BETI"/>
    <property type="match status" value="1"/>
</dbReference>
<sequence length="226" mass="24435">MRKSAKLRKAEIVATVLDLTDRIGPDRVTTGAVASQIGVTQAALFRHFPTKAALWQAVAEHVAERMTTAWDEALNLGNAPVIRLRALIAAQFAQIAATPALPMLLFSRELNVTNAELRATFHGRLTAFRGLLAREVGAGQQAGVLWDDVAANDVAVLLTALVQGWQSAGRSARAISTFARRDCGCSTCNAGFWLCEENRRCGASRCWAWCWRPPLGSASCSSRSAR</sequence>
<dbReference type="InterPro" id="IPR023772">
    <property type="entry name" value="DNA-bd_HTH_TetR-type_CS"/>
</dbReference>
<dbReference type="RefSeq" id="WP_210209736.1">
    <property type="nucleotide sequence ID" value="NZ_UEYP01000004.1"/>
</dbReference>
<evidence type="ECO:0000313" key="7">
    <source>
        <dbReference type="Proteomes" id="UP000254764"/>
    </source>
</evidence>
<keyword evidence="7" id="KW-1185">Reference proteome</keyword>
<keyword evidence="2 4" id="KW-0238">DNA-binding</keyword>
<keyword evidence="3" id="KW-0804">Transcription</keyword>
<dbReference type="Pfam" id="PF00440">
    <property type="entry name" value="TetR_N"/>
    <property type="match status" value="1"/>
</dbReference>
<feature type="domain" description="HTH tetR-type" evidence="5">
    <location>
        <begin position="6"/>
        <end position="66"/>
    </location>
</feature>
<dbReference type="SUPFAM" id="SSF46689">
    <property type="entry name" value="Homeodomain-like"/>
    <property type="match status" value="1"/>
</dbReference>
<evidence type="ECO:0000259" key="5">
    <source>
        <dbReference type="PROSITE" id="PS50977"/>
    </source>
</evidence>
<dbReference type="InterPro" id="IPR050109">
    <property type="entry name" value="HTH-type_TetR-like_transc_reg"/>
</dbReference>
<gene>
    <name evidence="6" type="ORF">RHIZ70_3305</name>
</gene>
<dbReference type="PANTHER" id="PTHR30055">
    <property type="entry name" value="HTH-TYPE TRANSCRIPTIONAL REGULATOR RUTR"/>
    <property type="match status" value="1"/>
</dbReference>
<organism evidence="6 7">
    <name type="scientific">Ciceribacter selenitireducens ATCC BAA-1503</name>
    <dbReference type="NCBI Taxonomy" id="1336235"/>
    <lineage>
        <taxon>Bacteria</taxon>
        <taxon>Pseudomonadati</taxon>
        <taxon>Pseudomonadota</taxon>
        <taxon>Alphaproteobacteria</taxon>
        <taxon>Hyphomicrobiales</taxon>
        <taxon>Rhizobiaceae</taxon>
        <taxon>Ciceribacter</taxon>
    </lineage>
</organism>
<evidence type="ECO:0000313" key="6">
    <source>
        <dbReference type="EMBL" id="SSC67597.1"/>
    </source>
</evidence>
<dbReference type="AlphaFoldDB" id="A0A376AIX1"/>
<dbReference type="InterPro" id="IPR001647">
    <property type="entry name" value="HTH_TetR"/>
</dbReference>
<evidence type="ECO:0000256" key="3">
    <source>
        <dbReference type="ARBA" id="ARBA00023163"/>
    </source>
</evidence>
<dbReference type="GO" id="GO:0000976">
    <property type="term" value="F:transcription cis-regulatory region binding"/>
    <property type="evidence" value="ECO:0007669"/>
    <property type="project" value="TreeGrafter"/>
</dbReference>
<dbReference type="PROSITE" id="PS01081">
    <property type="entry name" value="HTH_TETR_1"/>
    <property type="match status" value="1"/>
</dbReference>
<evidence type="ECO:0000256" key="2">
    <source>
        <dbReference type="ARBA" id="ARBA00023125"/>
    </source>
</evidence>
<dbReference type="EMBL" id="UEYP01000004">
    <property type="protein sequence ID" value="SSC67597.1"/>
    <property type="molecule type" value="Genomic_DNA"/>
</dbReference>
<dbReference type="PROSITE" id="PS50977">
    <property type="entry name" value="HTH_TETR_2"/>
    <property type="match status" value="1"/>
</dbReference>